<reference evidence="12 13" key="1">
    <citation type="submission" date="2020-11" db="EMBL/GenBank/DDBJ databases">
        <title>Genome seq and assembly of Sphingosinicella sp.</title>
        <authorList>
            <person name="Chhetri G."/>
        </authorList>
    </citation>
    <scope>NUCLEOTIDE SEQUENCE [LARGE SCALE GENOMIC DNA]</scope>
    <source>
        <strain evidence="12 13">UDD2</strain>
    </source>
</reference>
<sequence length="498" mass="53573">MLVILASCLLPLLVIAILASVQSAQQNRNKRQAEAEARLEVAAQRIDSALSRIGLTIGAATAAVEFSPPESKVCEATLRRLSGTQTAGRYALYGQNSEVRCATPGFVPPNIPQSLERSGAVTELLSTGEALRFTLFGAGGRVEGVGELPIAALRRLALPPDSPKDFTLDMVQGGRSISLTDGFRGGPLIETVSLSKPLTPDGLELRLVAGAVPISANEFVMILLPVLMWVGAAAIGWVIVSRLLLRPLVRMQKVVSAYQPGDRQFYLPLIRTPAQEIRDLGDAFEQLTRTVARHEADLEDAVERQRKLVREVHHRVKNNLQVVASLLNIHSRGSPDEGVAAAYASIQRRVDALAVVHRNHYAELEENRGVALKPLISELSSNLRGTAPSSAANMAIALNVAPVHVTQDVAVSVAFLITEIVEYGMFCGARSVMISLSNSGDGTALLSIMSDSLKPEAACADTLTERFERIITGLSRQLRSTMHKDVETGCYSLAITIV</sequence>
<dbReference type="AlphaFoldDB" id="A0A7T2LLH5"/>
<keyword evidence="13" id="KW-1185">Reference proteome</keyword>
<evidence type="ECO:0000256" key="5">
    <source>
        <dbReference type="ARBA" id="ARBA00022741"/>
    </source>
</evidence>
<dbReference type="GO" id="GO:0016020">
    <property type="term" value="C:membrane"/>
    <property type="evidence" value="ECO:0007669"/>
    <property type="project" value="InterPro"/>
</dbReference>
<feature type="coiled-coil region" evidence="8">
    <location>
        <begin position="277"/>
        <end position="311"/>
    </location>
</feature>
<evidence type="ECO:0000256" key="7">
    <source>
        <dbReference type="ARBA" id="ARBA00022840"/>
    </source>
</evidence>
<evidence type="ECO:0000256" key="2">
    <source>
        <dbReference type="ARBA" id="ARBA00012438"/>
    </source>
</evidence>
<dbReference type="PROSITE" id="PS50885">
    <property type="entry name" value="HAMP"/>
    <property type="match status" value="1"/>
</dbReference>
<name>A0A7T2LLH5_9SPHN</name>
<keyword evidence="8" id="KW-0175">Coiled coil</keyword>
<evidence type="ECO:0000256" key="9">
    <source>
        <dbReference type="SAM" id="Phobius"/>
    </source>
</evidence>
<protein>
    <recommendedName>
        <fullName evidence="2">histidine kinase</fullName>
        <ecNumber evidence="2">2.7.13.3</ecNumber>
    </recommendedName>
</protein>
<dbReference type="SMART" id="SM00304">
    <property type="entry name" value="HAMP"/>
    <property type="match status" value="1"/>
</dbReference>
<proteinExistence type="predicted"/>
<dbReference type="Pfam" id="PF07568">
    <property type="entry name" value="HisKA_2"/>
    <property type="match status" value="1"/>
</dbReference>
<evidence type="ECO:0000313" key="13">
    <source>
        <dbReference type="Proteomes" id="UP000594873"/>
    </source>
</evidence>
<keyword evidence="9" id="KW-0812">Transmembrane</keyword>
<comment type="catalytic activity">
    <reaction evidence="1">
        <text>ATP + protein L-histidine = ADP + protein N-phospho-L-histidine.</text>
        <dbReference type="EC" id="2.7.13.3"/>
    </reaction>
</comment>
<keyword evidence="9" id="KW-1133">Transmembrane helix</keyword>
<dbReference type="Gene3D" id="3.30.450.20">
    <property type="entry name" value="PAS domain"/>
    <property type="match status" value="1"/>
</dbReference>
<evidence type="ECO:0000259" key="11">
    <source>
        <dbReference type="PROSITE" id="PS50885"/>
    </source>
</evidence>
<keyword evidence="7" id="KW-0067">ATP-binding</keyword>
<feature type="transmembrane region" description="Helical" evidence="9">
    <location>
        <begin position="219"/>
        <end position="245"/>
    </location>
</feature>
<dbReference type="PANTHER" id="PTHR41523:SF8">
    <property type="entry name" value="ETHYLENE RESPONSE SENSOR PROTEIN"/>
    <property type="match status" value="1"/>
</dbReference>
<evidence type="ECO:0000256" key="8">
    <source>
        <dbReference type="SAM" id="Coils"/>
    </source>
</evidence>
<dbReference type="InterPro" id="IPR003660">
    <property type="entry name" value="HAMP_dom"/>
</dbReference>
<dbReference type="KEGG" id="sflv:IC614_06560"/>
<evidence type="ECO:0000256" key="10">
    <source>
        <dbReference type="SAM" id="SignalP"/>
    </source>
</evidence>
<evidence type="ECO:0000313" key="12">
    <source>
        <dbReference type="EMBL" id="QPQ54037.1"/>
    </source>
</evidence>
<dbReference type="EMBL" id="CP065592">
    <property type="protein sequence ID" value="QPQ54037.1"/>
    <property type="molecule type" value="Genomic_DNA"/>
</dbReference>
<keyword evidence="6 12" id="KW-0418">Kinase</keyword>
<feature type="signal peptide" evidence="10">
    <location>
        <begin position="1"/>
        <end position="24"/>
    </location>
</feature>
<dbReference type="Proteomes" id="UP000594873">
    <property type="component" value="Chromosome"/>
</dbReference>
<keyword evidence="9" id="KW-0472">Membrane</keyword>
<evidence type="ECO:0000256" key="1">
    <source>
        <dbReference type="ARBA" id="ARBA00000085"/>
    </source>
</evidence>
<gene>
    <name evidence="12" type="ORF">IC614_06560</name>
</gene>
<evidence type="ECO:0000256" key="3">
    <source>
        <dbReference type="ARBA" id="ARBA00022553"/>
    </source>
</evidence>
<dbReference type="PANTHER" id="PTHR41523">
    <property type="entry name" value="TWO-COMPONENT SYSTEM SENSOR PROTEIN"/>
    <property type="match status" value="1"/>
</dbReference>
<evidence type="ECO:0000256" key="6">
    <source>
        <dbReference type="ARBA" id="ARBA00022777"/>
    </source>
</evidence>
<feature type="chain" id="PRO_5032626526" description="histidine kinase" evidence="10">
    <location>
        <begin position="25"/>
        <end position="498"/>
    </location>
</feature>
<keyword evidence="10" id="KW-0732">Signal</keyword>
<organism evidence="12 13">
    <name type="scientific">Allosphingosinicella flava</name>
    <dbReference type="NCBI Taxonomy" id="2771430"/>
    <lineage>
        <taxon>Bacteria</taxon>
        <taxon>Pseudomonadati</taxon>
        <taxon>Pseudomonadota</taxon>
        <taxon>Alphaproteobacteria</taxon>
        <taxon>Sphingomonadales</taxon>
        <taxon>Sphingomonadaceae</taxon>
        <taxon>Allosphingosinicella</taxon>
    </lineage>
</organism>
<dbReference type="GO" id="GO:0007165">
    <property type="term" value="P:signal transduction"/>
    <property type="evidence" value="ECO:0007669"/>
    <property type="project" value="InterPro"/>
</dbReference>
<dbReference type="GO" id="GO:0004673">
    <property type="term" value="F:protein histidine kinase activity"/>
    <property type="evidence" value="ECO:0007669"/>
    <property type="project" value="UniProtKB-EC"/>
</dbReference>
<dbReference type="GO" id="GO:0005524">
    <property type="term" value="F:ATP binding"/>
    <property type="evidence" value="ECO:0007669"/>
    <property type="project" value="UniProtKB-KW"/>
</dbReference>
<keyword evidence="3" id="KW-0597">Phosphoprotein</keyword>
<dbReference type="EC" id="2.7.13.3" evidence="2"/>
<feature type="domain" description="HAMP" evidence="11">
    <location>
        <begin position="242"/>
        <end position="296"/>
    </location>
</feature>
<accession>A0A7T2LLH5</accession>
<keyword evidence="5" id="KW-0547">Nucleotide-binding</keyword>
<dbReference type="InterPro" id="IPR011495">
    <property type="entry name" value="Sig_transdc_His_kin_sub2_dim/P"/>
</dbReference>
<keyword evidence="4" id="KW-0808">Transferase</keyword>
<evidence type="ECO:0000256" key="4">
    <source>
        <dbReference type="ARBA" id="ARBA00022679"/>
    </source>
</evidence>